<comment type="caution">
    <text evidence="3">The sequence shown here is derived from an EMBL/GenBank/DDBJ whole genome shotgun (WGS) entry which is preliminary data.</text>
</comment>
<dbReference type="InterPro" id="IPR052918">
    <property type="entry name" value="Motility_Chemotaxis_Reg"/>
</dbReference>
<reference evidence="3" key="1">
    <citation type="submission" date="2020-07" db="EMBL/GenBank/DDBJ databases">
        <title>Huge and variable diversity of episymbiotic CPR bacteria and DPANN archaea in groundwater ecosystems.</title>
        <authorList>
            <person name="He C.Y."/>
            <person name="Keren R."/>
            <person name="Whittaker M."/>
            <person name="Farag I.F."/>
            <person name="Doudna J."/>
            <person name="Cate J.H.D."/>
            <person name="Banfield J.F."/>
        </authorList>
    </citation>
    <scope>NUCLEOTIDE SEQUENCE</scope>
    <source>
        <strain evidence="3">NC_groundwater_717_Ag_S-0.2um_59_8</strain>
    </source>
</reference>
<protein>
    <submittedName>
        <fullName evidence="3">SBBP repeat-containing protein</fullName>
    </submittedName>
</protein>
<proteinExistence type="predicted"/>
<dbReference type="InterPro" id="IPR010620">
    <property type="entry name" value="SBBP_repeat"/>
</dbReference>
<organism evidence="3 4">
    <name type="scientific">Tectimicrobiota bacterium</name>
    <dbReference type="NCBI Taxonomy" id="2528274"/>
    <lineage>
        <taxon>Bacteria</taxon>
        <taxon>Pseudomonadati</taxon>
        <taxon>Nitrospinota/Tectimicrobiota group</taxon>
        <taxon>Candidatus Tectimicrobiota</taxon>
    </lineage>
</organism>
<dbReference type="SUPFAM" id="SSF49299">
    <property type="entry name" value="PKD domain"/>
    <property type="match status" value="1"/>
</dbReference>
<feature type="region of interest" description="Disordered" evidence="1">
    <location>
        <begin position="804"/>
        <end position="835"/>
    </location>
</feature>
<dbReference type="InterPro" id="IPR013783">
    <property type="entry name" value="Ig-like_fold"/>
</dbReference>
<dbReference type="InterPro" id="IPR035986">
    <property type="entry name" value="PKD_dom_sf"/>
</dbReference>
<feature type="domain" description="PKD/Chitinase" evidence="2">
    <location>
        <begin position="811"/>
        <end position="892"/>
    </location>
</feature>
<feature type="compositionally biased region" description="Basic residues" evidence="1">
    <location>
        <begin position="1002"/>
        <end position="1012"/>
    </location>
</feature>
<dbReference type="Pfam" id="PF22352">
    <property type="entry name" value="K319L-like_PKD"/>
    <property type="match status" value="1"/>
</dbReference>
<dbReference type="Gene3D" id="2.60.40.10">
    <property type="entry name" value="Immunoglobulins"/>
    <property type="match status" value="1"/>
</dbReference>
<evidence type="ECO:0000259" key="2">
    <source>
        <dbReference type="SMART" id="SM00089"/>
    </source>
</evidence>
<sequence>MKRRELGQSLAAISILFLVILPVLADAGTISAAANPAPGVSRVAYNKLPLIFEANRGQTDAQVKFLSRGHGYTLFLTSTEAVLALRKPQAAAQKLDSTLSPSPRVKGSLPLASPRAEDRALSTPPSPEGSLKSLPTAEGDSPLSPPPTAGEGQGGGAVLRMKLVGANPDPRVVGREELPGKSNYFIGNDPKKWRTNVSTYARIEYRDVYPGVNLVYYGNQGQLEYDFIVAPGADPAAIRLSIGGADKQEIDDQGHLVLHAAGGQIRLHKPLVYQEVDGVRKFIPGRYVLIPSSLSLLPSGEGQSKGTIRIGFEVAAYDASKPLVIDPVLSYSTYLGGTGADFGNGIAVDSSGNMYVTGYTASANFPTANPVPPGLNAGGYDAFVTKLSATGALVYSTYLGGSGDDRANGIAVDGVGNAYVVGSTNPLDHLYSNDFPTKEALQAQFGGHTDAFVTKLNASGGLVYSTYLGGLDYDGGFGIAVDAAGNVYITGDTWSDTFPTTPGAFQPALSGPAQIDAFVAKLNAAGSGLVYSTYLGGNGGVPGYGIAVHGYGIAVDASGNAYVTGDVNNGWEPDRTKLHFPTVNAFQATYGGGSFDAFVTKLNASGSALVYSTYLGGSGQEHGYGIAVDGAGAAYVAGWTLSSDFPTRAGSFQTVYGGSTDAFVTKLSATGGLVYSSYLGGSFYDEGFGIAVDASGNAYVTGWTGQTFTTNNFPTVNPFQTAMSGFTDAFVAKLNDAGSALVYSTYLGGSGGETGFGIAVDASGNAYVTGSTGSSNFPTTSGPFGPGGGDDAFIAKITAAVPNRDPVADAGPDQTVEGTSPSGARVTLDSSGSSDPDGDVLTYTWIESGNMIGSGKTIAVTLSMGTHVITLTVDDGKDGTASDTVTVKVQDTTAPLISSVSASPSVLWPPNRRMVPVTVAVSVSDICDGAPRCRIVSVTSNEPVSGLGRRDRTPDWEITGDLTMNLRAERSAKGRGRVYTITIRCADASGNSSTKTTTVTVPHKKPKKEKKR</sequence>
<dbReference type="Pfam" id="PF25778">
    <property type="entry name" value="DUF7948"/>
    <property type="match status" value="1"/>
</dbReference>
<feature type="region of interest" description="Disordered" evidence="1">
    <location>
        <begin position="990"/>
        <end position="1012"/>
    </location>
</feature>
<dbReference type="SUPFAM" id="SSF101898">
    <property type="entry name" value="NHL repeat"/>
    <property type="match status" value="1"/>
</dbReference>
<evidence type="ECO:0000313" key="4">
    <source>
        <dbReference type="Proteomes" id="UP000741360"/>
    </source>
</evidence>
<dbReference type="InterPro" id="IPR022409">
    <property type="entry name" value="PKD/Chitinase_dom"/>
</dbReference>
<gene>
    <name evidence="3" type="ORF">HYY65_03405</name>
</gene>
<dbReference type="EMBL" id="JACPSX010000056">
    <property type="protein sequence ID" value="MBI3014117.1"/>
    <property type="molecule type" value="Genomic_DNA"/>
</dbReference>
<dbReference type="AlphaFoldDB" id="A0A932GNQ6"/>
<dbReference type="PANTHER" id="PTHR35580:SF1">
    <property type="entry name" value="PHYTASE-LIKE DOMAIN-CONTAINING PROTEIN"/>
    <property type="match status" value="1"/>
</dbReference>
<feature type="region of interest" description="Disordered" evidence="1">
    <location>
        <begin position="94"/>
        <end position="155"/>
    </location>
</feature>
<dbReference type="InterPro" id="IPR057708">
    <property type="entry name" value="DUF7948"/>
</dbReference>
<dbReference type="Pfam" id="PF06739">
    <property type="entry name" value="SBBP"/>
    <property type="match status" value="6"/>
</dbReference>
<name>A0A932GNQ6_UNCTE</name>
<dbReference type="SMART" id="SM00089">
    <property type="entry name" value="PKD"/>
    <property type="match status" value="1"/>
</dbReference>
<evidence type="ECO:0000313" key="3">
    <source>
        <dbReference type="EMBL" id="MBI3014117.1"/>
    </source>
</evidence>
<dbReference type="CDD" id="cd00146">
    <property type="entry name" value="PKD"/>
    <property type="match status" value="1"/>
</dbReference>
<accession>A0A932GNQ6</accession>
<dbReference type="Proteomes" id="UP000741360">
    <property type="component" value="Unassembled WGS sequence"/>
</dbReference>
<evidence type="ECO:0000256" key="1">
    <source>
        <dbReference type="SAM" id="MobiDB-lite"/>
    </source>
</evidence>
<dbReference type="PANTHER" id="PTHR35580">
    <property type="entry name" value="CELL SURFACE GLYCOPROTEIN (S-LAYER PROTEIN)-LIKE PROTEIN"/>
    <property type="match status" value="1"/>
</dbReference>